<comment type="caution">
    <text evidence="1">The sequence shown here is derived from an EMBL/GenBank/DDBJ whole genome shotgun (WGS) entry which is preliminary data.</text>
</comment>
<dbReference type="Proteomes" id="UP001328733">
    <property type="component" value="Unassembled WGS sequence"/>
</dbReference>
<dbReference type="RefSeq" id="WP_332865063.1">
    <property type="nucleotide sequence ID" value="NZ_JBAFSM010000017.1"/>
</dbReference>
<keyword evidence="2" id="KW-1185">Reference proteome</keyword>
<organism evidence="1 2">
    <name type="scientific">Pannus brasiliensis CCIBt3594</name>
    <dbReference type="NCBI Taxonomy" id="1427578"/>
    <lineage>
        <taxon>Bacteria</taxon>
        <taxon>Bacillati</taxon>
        <taxon>Cyanobacteriota</taxon>
        <taxon>Cyanophyceae</taxon>
        <taxon>Oscillatoriophycideae</taxon>
        <taxon>Chroococcales</taxon>
        <taxon>Microcystaceae</taxon>
        <taxon>Pannus</taxon>
    </lineage>
</organism>
<protein>
    <submittedName>
        <fullName evidence="1">Uncharacterized protein</fullName>
    </submittedName>
</protein>
<accession>A0AAW9QIE6</accession>
<dbReference type="AlphaFoldDB" id="A0AAW9QIE6"/>
<dbReference type="EMBL" id="JBAFSM010000017">
    <property type="protein sequence ID" value="MEG3437582.1"/>
    <property type="molecule type" value="Genomic_DNA"/>
</dbReference>
<evidence type="ECO:0000313" key="2">
    <source>
        <dbReference type="Proteomes" id="UP001328733"/>
    </source>
</evidence>
<proteinExistence type="predicted"/>
<sequence length="77" mass="9063">MSPACIRDLDRDLHYLARSIRMIYDFLLQDSIKLIYRLLIIGYNGSGDCSENRYKKSVSVRLDEQLNRTDASQKLFF</sequence>
<evidence type="ECO:0000313" key="1">
    <source>
        <dbReference type="EMBL" id="MEG3437582.1"/>
    </source>
</evidence>
<reference evidence="1 2" key="1">
    <citation type="submission" date="2024-01" db="EMBL/GenBank/DDBJ databases">
        <title>Genomic insights into the taxonomy and metabolism of the cyanobacterium Pannus brasiliensis CCIBt3594.</title>
        <authorList>
            <person name="Machado M."/>
            <person name="Botero N.B."/>
            <person name="Andreote A.P.D."/>
            <person name="Feitosa A.M.T."/>
            <person name="Popin R."/>
            <person name="Sivonen K."/>
            <person name="Fiore M.F."/>
        </authorList>
    </citation>
    <scope>NUCLEOTIDE SEQUENCE [LARGE SCALE GENOMIC DNA]</scope>
    <source>
        <strain evidence="1 2">CCIBt3594</strain>
    </source>
</reference>
<gene>
    <name evidence="1" type="ORF">V0288_10675</name>
</gene>
<name>A0AAW9QIE6_9CHRO</name>